<dbReference type="EMBL" id="KN847978">
    <property type="protein sequence ID" value="KIR47945.1"/>
    <property type="molecule type" value="Genomic_DNA"/>
</dbReference>
<proteinExistence type="predicted"/>
<dbReference type="HOGENOM" id="CLU_2996448_0_0_1"/>
<gene>
    <name evidence="1" type="ORF">I312_02459</name>
</gene>
<organism evidence="1">
    <name type="scientific">Cryptococcus bacillisporus CA1280</name>
    <dbReference type="NCBI Taxonomy" id="1296109"/>
    <lineage>
        <taxon>Eukaryota</taxon>
        <taxon>Fungi</taxon>
        <taxon>Dikarya</taxon>
        <taxon>Basidiomycota</taxon>
        <taxon>Agaricomycotina</taxon>
        <taxon>Tremellomycetes</taxon>
        <taxon>Tremellales</taxon>
        <taxon>Cryptococcaceae</taxon>
        <taxon>Cryptococcus</taxon>
        <taxon>Cryptococcus gattii species complex</taxon>
    </lineage>
</organism>
<accession>A0A0D0VRK4</accession>
<protein>
    <submittedName>
        <fullName evidence="1">Uncharacterized protein</fullName>
    </submittedName>
</protein>
<evidence type="ECO:0000313" key="1">
    <source>
        <dbReference type="EMBL" id="KIR47945.1"/>
    </source>
</evidence>
<sequence length="57" mass="5897">MGYPTGGRLPVGGRFVRPLSPGDHRLQAGLDHQPPASLLLGLCSAGGMSLVTLPWTS</sequence>
<name>A0A0D0VRK4_CRYGA</name>
<dbReference type="AlphaFoldDB" id="A0A0D0VRK4"/>
<reference evidence="1" key="1">
    <citation type="submission" date="2015-01" db="EMBL/GenBank/DDBJ databases">
        <title>The Genome Sequence of Cryptococcus gattii CA1280.</title>
        <authorList>
            <consortium name="The Broad Institute Genomics Platform"/>
            <person name="Cuomo C."/>
            <person name="Litvintseva A."/>
            <person name="Chen Y."/>
            <person name="Heitman J."/>
            <person name="Sun S."/>
            <person name="Springer D."/>
            <person name="Dromer F."/>
            <person name="Young S."/>
            <person name="Zeng Q."/>
            <person name="Gargeya S."/>
            <person name="Abouelleil A."/>
            <person name="Alvarado L."/>
            <person name="Chapman S.B."/>
            <person name="Gainer-Dewar J."/>
            <person name="Goldberg J."/>
            <person name="Griggs A."/>
            <person name="Gujja S."/>
            <person name="Hansen M."/>
            <person name="Howarth C."/>
            <person name="Imamovic A."/>
            <person name="Larimer J."/>
            <person name="Murphy C."/>
            <person name="Naylor J."/>
            <person name="Pearson M."/>
            <person name="Priest M."/>
            <person name="Roberts A."/>
            <person name="Saif S."/>
            <person name="Shea T."/>
            <person name="Sykes S."/>
            <person name="Wortman J."/>
            <person name="Nusbaum C."/>
            <person name="Birren B."/>
        </authorList>
    </citation>
    <scope>NUCLEOTIDE SEQUENCE [LARGE SCALE GENOMIC DNA]</scope>
    <source>
        <strain evidence="1">CA1280</strain>
    </source>
</reference>